<feature type="transmembrane region" description="Helical" evidence="9">
    <location>
        <begin position="141"/>
        <end position="161"/>
    </location>
</feature>
<feature type="region of interest" description="Disordered" evidence="8">
    <location>
        <begin position="849"/>
        <end position="898"/>
    </location>
</feature>
<dbReference type="PANTHER" id="PTHR10778:SF4">
    <property type="entry name" value="NUCLEOTIDE SUGAR TRANSPORTER SLC35B4"/>
    <property type="match status" value="1"/>
</dbReference>
<evidence type="ECO:0000256" key="6">
    <source>
        <dbReference type="ARBA" id="ARBA00023136"/>
    </source>
</evidence>
<evidence type="ECO:0000256" key="3">
    <source>
        <dbReference type="ARBA" id="ARBA00022597"/>
    </source>
</evidence>
<evidence type="ECO:0000256" key="2">
    <source>
        <dbReference type="ARBA" id="ARBA00022448"/>
    </source>
</evidence>
<reference evidence="10" key="1">
    <citation type="submission" date="2021-02" db="EMBL/GenBank/DDBJ databases">
        <authorList>
            <person name="Dougan E. K."/>
            <person name="Rhodes N."/>
            <person name="Thang M."/>
            <person name="Chan C."/>
        </authorList>
    </citation>
    <scope>NUCLEOTIDE SEQUENCE</scope>
</reference>
<gene>
    <name evidence="10" type="primary">slc35b4</name>
    <name evidence="10" type="ORF">SNEC2469_LOCUS33827</name>
</gene>
<dbReference type="PANTHER" id="PTHR10778">
    <property type="entry name" value="SOLUTE CARRIER FAMILY 35 MEMBER B"/>
    <property type="match status" value="1"/>
</dbReference>
<comment type="caution">
    <text evidence="10">The sequence shown here is derived from an EMBL/GenBank/DDBJ whole genome shotgun (WGS) entry which is preliminary data.</text>
</comment>
<dbReference type="Pfam" id="PF08449">
    <property type="entry name" value="UAA"/>
    <property type="match status" value="1"/>
</dbReference>
<feature type="compositionally biased region" description="Acidic residues" evidence="8">
    <location>
        <begin position="857"/>
        <end position="874"/>
    </location>
</feature>
<dbReference type="InterPro" id="IPR029069">
    <property type="entry name" value="HotDog_dom_sf"/>
</dbReference>
<dbReference type="InterPro" id="IPR037185">
    <property type="entry name" value="EmrE-like"/>
</dbReference>
<feature type="non-terminal residue" evidence="10">
    <location>
        <position position="1"/>
    </location>
</feature>
<evidence type="ECO:0000256" key="8">
    <source>
        <dbReference type="SAM" id="MobiDB-lite"/>
    </source>
</evidence>
<keyword evidence="5 9" id="KW-1133">Transmembrane helix</keyword>
<sequence length="898" mass="98106">MHAHNMFDNSLLLTHLAGRIQARGLKPLAAPLASHAKFSALWVSMSVLANYAFAYKISVAIFTLIRSCNIIATVLLGYTVFGERFSAEQLLCVLAVTVGIFLASLGEIKTLNTSGPTSAECSSLGTCTEITTRAPDGDVELATWAIGIAMLAFVQLLQGFLGHVQSSYYKIYKDLAPKNELCDEFLFTSHVAALLPLLCLKDDILAAARAAMASEPVPYLPFHLPRQILWLLVNNVSQTICLKGVFRTSATVTPLALTIILSVRKFLSVVVSIVLFSNPWTPQHSAATVLIFGGAFAYSQVREARPATTGDNKKGCLADAAAKVDRIILRSQVLRVLRTLEPLEQYELRTWLDKVRPHSVLVGHTITQRSAEGEVVEVARGWAVLIFLQSDRVMEVPDAGRLAELALPEPEWTHGDMVAAAPPDCWQHRTCVAAVDLDLHGCVHEATCLAYMERWRFYAASAQGYPSWLNEAVLRARTRQAYVAYAGYAGAGDCILVRSWVIPAPTTQDTSIMLAFEVQASGGKEIAGRASPLLLRGCLVLDKVASVCGSPSQTTKSSYMRTGPRLQEELSRLQGISEDLQEELAVVCEQRDLARAHEEELFYVISGKDEELLHAHSALADLAEQMKDRQLEDDAAELLDSEIAGYARQLQDLTAKVQQLEEENAELRAERDRTNRKREKLVEQKQELQEKLKQSEQARQAARDRVEQILNKREKKRNSGDSKDDRVAEDLLSSLSELGPPEKPKRHLHRSRTVGAIAGGGAAAAEALTAMKPVARLDAEPGPSSMQTPAEAMLPVFGMPDTPVLTQRPLARSFGAGGMLARNVAPEDVADILQIPLSQVQEAKGAMELTGSTCYEETGESPLEEDEDGADEEPFSPVFVSPDGPSLEVPTAEPEADE</sequence>
<dbReference type="Gene3D" id="3.10.129.10">
    <property type="entry name" value="Hotdog Thioesterase"/>
    <property type="match status" value="1"/>
</dbReference>
<dbReference type="AlphaFoldDB" id="A0A813CBC9"/>
<dbReference type="OrthoDB" id="439792at2759"/>
<dbReference type="InterPro" id="IPR013657">
    <property type="entry name" value="SCL35B1-4/HUT1"/>
</dbReference>
<feature type="transmembrane region" description="Helical" evidence="9">
    <location>
        <begin position="90"/>
        <end position="108"/>
    </location>
</feature>
<evidence type="ECO:0000256" key="4">
    <source>
        <dbReference type="ARBA" id="ARBA00022692"/>
    </source>
</evidence>
<keyword evidence="6 9" id="KW-0472">Membrane</keyword>
<keyword evidence="2" id="KW-0813">Transport</keyword>
<evidence type="ECO:0000256" key="5">
    <source>
        <dbReference type="ARBA" id="ARBA00022989"/>
    </source>
</evidence>
<proteinExistence type="predicted"/>
<dbReference type="GO" id="GO:0000139">
    <property type="term" value="C:Golgi membrane"/>
    <property type="evidence" value="ECO:0007669"/>
    <property type="project" value="TreeGrafter"/>
</dbReference>
<accession>A0A813CBC9</accession>
<keyword evidence="11" id="KW-1185">Reference proteome</keyword>
<evidence type="ECO:0000313" key="10">
    <source>
        <dbReference type="EMBL" id="CAE7940274.1"/>
    </source>
</evidence>
<comment type="subcellular location">
    <subcellularLocation>
        <location evidence="1">Endomembrane system</location>
        <topology evidence="1">Multi-pass membrane protein</topology>
    </subcellularLocation>
</comment>
<feature type="transmembrane region" description="Helical" evidence="9">
    <location>
        <begin position="53"/>
        <end position="78"/>
    </location>
</feature>
<keyword evidence="3" id="KW-0762">Sugar transport</keyword>
<keyword evidence="4 9" id="KW-0812">Transmembrane</keyword>
<dbReference type="GO" id="GO:0005462">
    <property type="term" value="F:UDP-N-acetylglucosamine transmembrane transporter activity"/>
    <property type="evidence" value="ECO:0007669"/>
    <property type="project" value="TreeGrafter"/>
</dbReference>
<name>A0A813CBC9_9DINO</name>
<dbReference type="Proteomes" id="UP000601435">
    <property type="component" value="Unassembled WGS sequence"/>
</dbReference>
<dbReference type="GO" id="GO:0005789">
    <property type="term" value="C:endoplasmic reticulum membrane"/>
    <property type="evidence" value="ECO:0007669"/>
    <property type="project" value="TreeGrafter"/>
</dbReference>
<evidence type="ECO:0000256" key="9">
    <source>
        <dbReference type="SAM" id="Phobius"/>
    </source>
</evidence>
<organism evidence="10 11">
    <name type="scientific">Symbiodinium necroappetens</name>
    <dbReference type="NCBI Taxonomy" id="1628268"/>
    <lineage>
        <taxon>Eukaryota</taxon>
        <taxon>Sar</taxon>
        <taxon>Alveolata</taxon>
        <taxon>Dinophyceae</taxon>
        <taxon>Suessiales</taxon>
        <taxon>Symbiodiniaceae</taxon>
        <taxon>Symbiodinium</taxon>
    </lineage>
</organism>
<dbReference type="SUPFAM" id="SSF103481">
    <property type="entry name" value="Multidrug resistance efflux transporter EmrE"/>
    <property type="match status" value="1"/>
</dbReference>
<evidence type="ECO:0000256" key="1">
    <source>
        <dbReference type="ARBA" id="ARBA00004127"/>
    </source>
</evidence>
<evidence type="ECO:0000256" key="7">
    <source>
        <dbReference type="SAM" id="Coils"/>
    </source>
</evidence>
<keyword evidence="7" id="KW-0175">Coiled coil</keyword>
<feature type="coiled-coil region" evidence="7">
    <location>
        <begin position="636"/>
        <end position="719"/>
    </location>
</feature>
<dbReference type="SUPFAM" id="SSF54637">
    <property type="entry name" value="Thioesterase/thiol ester dehydrase-isomerase"/>
    <property type="match status" value="1"/>
</dbReference>
<evidence type="ECO:0000313" key="11">
    <source>
        <dbReference type="Proteomes" id="UP000601435"/>
    </source>
</evidence>
<dbReference type="EMBL" id="CAJNJA010090907">
    <property type="protein sequence ID" value="CAE7940274.1"/>
    <property type="molecule type" value="Genomic_DNA"/>
</dbReference>
<protein>
    <submittedName>
        <fullName evidence="10">Slc35b4 protein</fullName>
    </submittedName>
</protein>
<dbReference type="GO" id="GO:0005464">
    <property type="term" value="F:UDP-xylose transmembrane transporter activity"/>
    <property type="evidence" value="ECO:0007669"/>
    <property type="project" value="TreeGrafter"/>
</dbReference>